<accession>A0AAD7T7B1</accession>
<proteinExistence type="predicted"/>
<keyword evidence="1" id="KW-0732">Signal</keyword>
<sequence>MPSKTLVSLAVLLAILVTISAAGEKNYELEIPELKKLLNSKVDTYQVMINKKTGQLGYRVTLAGDGSEWMIYVHKNRKGSKAMVRSARPKENEWEVDKEIHKCLMLRVTDFMNLIDKIHNKLQRGAKEGNMTHDCNLLMVADWRKLYNSTVFVAERLKRPKRPLDDMSSLDLRQVAVRVTLADGSQWVLYVDKYQNVSKTFVKEAHPFSNNWEVIKTKDFKGTKRFYDFGKDGGTGYSLIFGNCNDGAGRTMDQ</sequence>
<organism evidence="2 3">
    <name type="scientific">Aldrovandia affinis</name>
    <dbReference type="NCBI Taxonomy" id="143900"/>
    <lineage>
        <taxon>Eukaryota</taxon>
        <taxon>Metazoa</taxon>
        <taxon>Chordata</taxon>
        <taxon>Craniata</taxon>
        <taxon>Vertebrata</taxon>
        <taxon>Euteleostomi</taxon>
        <taxon>Actinopterygii</taxon>
        <taxon>Neopterygii</taxon>
        <taxon>Teleostei</taxon>
        <taxon>Notacanthiformes</taxon>
        <taxon>Halosauridae</taxon>
        <taxon>Aldrovandia</taxon>
    </lineage>
</organism>
<evidence type="ECO:0000313" key="3">
    <source>
        <dbReference type="Proteomes" id="UP001221898"/>
    </source>
</evidence>
<dbReference type="AlphaFoldDB" id="A0AAD7T7B1"/>
<reference evidence="2" key="1">
    <citation type="journal article" date="2023" name="Science">
        <title>Genome structures resolve the early diversification of teleost fishes.</title>
        <authorList>
            <person name="Parey E."/>
            <person name="Louis A."/>
            <person name="Montfort J."/>
            <person name="Bouchez O."/>
            <person name="Roques C."/>
            <person name="Iampietro C."/>
            <person name="Lluch J."/>
            <person name="Castinel A."/>
            <person name="Donnadieu C."/>
            <person name="Desvignes T."/>
            <person name="Floi Bucao C."/>
            <person name="Jouanno E."/>
            <person name="Wen M."/>
            <person name="Mejri S."/>
            <person name="Dirks R."/>
            <person name="Jansen H."/>
            <person name="Henkel C."/>
            <person name="Chen W.J."/>
            <person name="Zahm M."/>
            <person name="Cabau C."/>
            <person name="Klopp C."/>
            <person name="Thompson A.W."/>
            <person name="Robinson-Rechavi M."/>
            <person name="Braasch I."/>
            <person name="Lecointre G."/>
            <person name="Bobe J."/>
            <person name="Postlethwait J.H."/>
            <person name="Berthelot C."/>
            <person name="Roest Crollius H."/>
            <person name="Guiguen Y."/>
        </authorList>
    </citation>
    <scope>NUCLEOTIDE SEQUENCE</scope>
    <source>
        <strain evidence="2">NC1722</strain>
    </source>
</reference>
<evidence type="ECO:0000313" key="2">
    <source>
        <dbReference type="EMBL" id="KAJ8415771.1"/>
    </source>
</evidence>
<feature type="signal peptide" evidence="1">
    <location>
        <begin position="1"/>
        <end position="22"/>
    </location>
</feature>
<dbReference type="Proteomes" id="UP001221898">
    <property type="component" value="Unassembled WGS sequence"/>
</dbReference>
<feature type="chain" id="PRO_5042183293" evidence="1">
    <location>
        <begin position="23"/>
        <end position="254"/>
    </location>
</feature>
<protein>
    <submittedName>
        <fullName evidence="2">Uncharacterized protein</fullName>
    </submittedName>
</protein>
<comment type="caution">
    <text evidence="2">The sequence shown here is derived from an EMBL/GenBank/DDBJ whole genome shotgun (WGS) entry which is preliminary data.</text>
</comment>
<gene>
    <name evidence="2" type="ORF">AAFF_G00403280</name>
</gene>
<dbReference type="EMBL" id="JAINUG010000008">
    <property type="protein sequence ID" value="KAJ8415771.1"/>
    <property type="molecule type" value="Genomic_DNA"/>
</dbReference>
<keyword evidence="3" id="KW-1185">Reference proteome</keyword>
<evidence type="ECO:0000256" key="1">
    <source>
        <dbReference type="SAM" id="SignalP"/>
    </source>
</evidence>
<name>A0AAD7T7B1_9TELE</name>